<dbReference type="Proteomes" id="UP000662814">
    <property type="component" value="Chromosome"/>
</dbReference>
<proteinExistence type="predicted"/>
<reference evidence="1 2" key="1">
    <citation type="submission" date="2020-12" db="EMBL/GenBank/DDBJ databases">
        <title>Microbacterium sp. HY060.</title>
        <authorList>
            <person name="Zhou J."/>
        </authorList>
    </citation>
    <scope>NUCLEOTIDE SEQUENCE [LARGE SCALE GENOMIC DNA]</scope>
    <source>
        <strain evidence="1 2">HY60</strain>
    </source>
</reference>
<dbReference type="Pfam" id="PF06152">
    <property type="entry name" value="Phage_min_cap2"/>
    <property type="match status" value="1"/>
</dbReference>
<evidence type="ECO:0000313" key="1">
    <source>
        <dbReference type="EMBL" id="QPZ39707.1"/>
    </source>
</evidence>
<name>A0ABX6YN39_9MICO</name>
<organism evidence="1 2">
    <name type="scientific">Paramicrobacterium chengjingii</name>
    <dbReference type="NCBI Taxonomy" id="2769067"/>
    <lineage>
        <taxon>Bacteria</taxon>
        <taxon>Bacillati</taxon>
        <taxon>Actinomycetota</taxon>
        <taxon>Actinomycetes</taxon>
        <taxon>Micrococcales</taxon>
        <taxon>Microbacteriaceae</taxon>
        <taxon>Paramicrobacterium</taxon>
    </lineage>
</organism>
<evidence type="ECO:0008006" key="3">
    <source>
        <dbReference type="Google" id="ProtNLM"/>
    </source>
</evidence>
<accession>A0ABX6YN39</accession>
<dbReference type="EMBL" id="CP061169">
    <property type="protein sequence ID" value="QPZ39707.1"/>
    <property type="molecule type" value="Genomic_DNA"/>
</dbReference>
<protein>
    <recommendedName>
        <fullName evidence="3">Minor capsid protein</fullName>
    </recommendedName>
</protein>
<evidence type="ECO:0000313" key="2">
    <source>
        <dbReference type="Proteomes" id="UP000662814"/>
    </source>
</evidence>
<dbReference type="RefSeq" id="WP_166989336.1">
    <property type="nucleotide sequence ID" value="NZ_CP061169.1"/>
</dbReference>
<sequence>MAVYVPDPDSPIPAADLIEDLGVYLAGVYTTAETRMLEAAAKRAYRILALEQDLGNLDEVAHHRAMQRLEVERAQALRELRNTAEKIVTDIRDQDLAEWLVDVASQEGEAAAGATLSGTRYESLRAQIPASSAHAVGATGLSLHSRLEALNQRILRFPHDVYQQTIADTAPFRMLGVETSTINQRRAVQSFLEQGITGFIDRADRRWTIGAYSEMAGRTATSRAWQDAGIHRMQQSGLNLVSVQGSFDACKLCAPWIGKILSTNGVVGPVIMPHATQPGAVTVQVEGTLQQARDAGWGHPNCRDRTTAVLPGLSVPQADFQYNPEAEAERARQRYLERQIRSAKRRESIASDDIQKRKAHREVLDGQKDLREFTQKTGRARRSYREQLHFADGR</sequence>
<gene>
    <name evidence="1" type="ORF">HCR76_06590</name>
</gene>
<keyword evidence="2" id="KW-1185">Reference proteome</keyword>
<dbReference type="InterPro" id="IPR009319">
    <property type="entry name" value="Phage_A118_VSP1"/>
</dbReference>